<dbReference type="EMBL" id="GL377601">
    <property type="protein sequence ID" value="EFJ20736.1"/>
    <property type="molecule type" value="Genomic_DNA"/>
</dbReference>
<dbReference type="HOGENOM" id="CLU_1621810_0_0_1"/>
<dbReference type="Proteomes" id="UP000001514">
    <property type="component" value="Unassembled WGS sequence"/>
</dbReference>
<organism evidence="2">
    <name type="scientific">Selaginella moellendorffii</name>
    <name type="common">Spikemoss</name>
    <dbReference type="NCBI Taxonomy" id="88036"/>
    <lineage>
        <taxon>Eukaryota</taxon>
        <taxon>Viridiplantae</taxon>
        <taxon>Streptophyta</taxon>
        <taxon>Embryophyta</taxon>
        <taxon>Tracheophyta</taxon>
        <taxon>Lycopodiopsida</taxon>
        <taxon>Selaginellales</taxon>
        <taxon>Selaginellaceae</taxon>
        <taxon>Selaginella</taxon>
    </lineage>
</organism>
<gene>
    <name evidence="1" type="ORF">SELMODRAFT_418027</name>
</gene>
<keyword evidence="2" id="KW-1185">Reference proteome</keyword>
<dbReference type="KEGG" id="smo:SELMODRAFT_418027"/>
<evidence type="ECO:0000313" key="1">
    <source>
        <dbReference type="EMBL" id="EFJ20736.1"/>
    </source>
</evidence>
<protein>
    <submittedName>
        <fullName evidence="1">Uncharacterized protein</fullName>
    </submittedName>
</protein>
<accession>D8S4F2</accession>
<name>D8S4F2_SELML</name>
<evidence type="ECO:0000313" key="2">
    <source>
        <dbReference type="Proteomes" id="UP000001514"/>
    </source>
</evidence>
<dbReference type="InParanoid" id="D8S4F2"/>
<dbReference type="Gramene" id="EFJ20736">
    <property type="protein sequence ID" value="EFJ20736"/>
    <property type="gene ID" value="SELMODRAFT_418027"/>
</dbReference>
<dbReference type="AlphaFoldDB" id="D8S4F2"/>
<sequence length="164" mass="18789">MEYFMLAQPLLCDLNDHSSRRKCLKVLYLSQRKIINNTSIFSNIIHLSEFSMPFLRAPSECQSSFSCNFPSASRNSGNLLKQDEFNYYNPYCSVITYFRAVDGSLRQGESVKFMASERWGIFAQSLMQGNSNGFLWPLSLMQISVLGKLQLNDAADFLAFCTWK</sequence>
<proteinExistence type="predicted"/>
<reference evidence="1 2" key="1">
    <citation type="journal article" date="2011" name="Science">
        <title>The Selaginella genome identifies genetic changes associated with the evolution of vascular plants.</title>
        <authorList>
            <person name="Banks J.A."/>
            <person name="Nishiyama T."/>
            <person name="Hasebe M."/>
            <person name="Bowman J.L."/>
            <person name="Gribskov M."/>
            <person name="dePamphilis C."/>
            <person name="Albert V.A."/>
            <person name="Aono N."/>
            <person name="Aoyama T."/>
            <person name="Ambrose B.A."/>
            <person name="Ashton N.W."/>
            <person name="Axtell M.J."/>
            <person name="Barker E."/>
            <person name="Barker M.S."/>
            <person name="Bennetzen J.L."/>
            <person name="Bonawitz N.D."/>
            <person name="Chapple C."/>
            <person name="Cheng C."/>
            <person name="Correa L.G."/>
            <person name="Dacre M."/>
            <person name="DeBarry J."/>
            <person name="Dreyer I."/>
            <person name="Elias M."/>
            <person name="Engstrom E.M."/>
            <person name="Estelle M."/>
            <person name="Feng L."/>
            <person name="Finet C."/>
            <person name="Floyd S.K."/>
            <person name="Frommer W.B."/>
            <person name="Fujita T."/>
            <person name="Gramzow L."/>
            <person name="Gutensohn M."/>
            <person name="Harholt J."/>
            <person name="Hattori M."/>
            <person name="Heyl A."/>
            <person name="Hirai T."/>
            <person name="Hiwatashi Y."/>
            <person name="Ishikawa M."/>
            <person name="Iwata M."/>
            <person name="Karol K.G."/>
            <person name="Koehler B."/>
            <person name="Kolukisaoglu U."/>
            <person name="Kubo M."/>
            <person name="Kurata T."/>
            <person name="Lalonde S."/>
            <person name="Li K."/>
            <person name="Li Y."/>
            <person name="Litt A."/>
            <person name="Lyons E."/>
            <person name="Manning G."/>
            <person name="Maruyama T."/>
            <person name="Michael T.P."/>
            <person name="Mikami K."/>
            <person name="Miyazaki S."/>
            <person name="Morinaga S."/>
            <person name="Murata T."/>
            <person name="Mueller-Roeber B."/>
            <person name="Nelson D.R."/>
            <person name="Obara M."/>
            <person name="Oguri Y."/>
            <person name="Olmstead R.G."/>
            <person name="Onodera N."/>
            <person name="Petersen B.L."/>
            <person name="Pils B."/>
            <person name="Prigge M."/>
            <person name="Rensing S.A."/>
            <person name="Riano-Pachon D.M."/>
            <person name="Roberts A.W."/>
            <person name="Sato Y."/>
            <person name="Scheller H.V."/>
            <person name="Schulz B."/>
            <person name="Schulz C."/>
            <person name="Shakirov E.V."/>
            <person name="Shibagaki N."/>
            <person name="Shinohara N."/>
            <person name="Shippen D.E."/>
            <person name="Soerensen I."/>
            <person name="Sotooka R."/>
            <person name="Sugimoto N."/>
            <person name="Sugita M."/>
            <person name="Sumikawa N."/>
            <person name="Tanurdzic M."/>
            <person name="Theissen G."/>
            <person name="Ulvskov P."/>
            <person name="Wakazuki S."/>
            <person name="Weng J.K."/>
            <person name="Willats W.W."/>
            <person name="Wipf D."/>
            <person name="Wolf P.G."/>
            <person name="Yang L."/>
            <person name="Zimmer A.D."/>
            <person name="Zhu Q."/>
            <person name="Mitros T."/>
            <person name="Hellsten U."/>
            <person name="Loque D."/>
            <person name="Otillar R."/>
            <person name="Salamov A."/>
            <person name="Schmutz J."/>
            <person name="Shapiro H."/>
            <person name="Lindquist E."/>
            <person name="Lucas S."/>
            <person name="Rokhsar D."/>
            <person name="Grigoriev I.V."/>
        </authorList>
    </citation>
    <scope>NUCLEOTIDE SEQUENCE [LARGE SCALE GENOMIC DNA]</scope>
</reference>